<dbReference type="NCBIfam" id="NF003816">
    <property type="entry name" value="PRK05406.1-5"/>
    <property type="match status" value="1"/>
</dbReference>
<comment type="function">
    <text evidence="1">Catalyzes the cleavage of 5-oxoproline to form L-glutamate coupled to the hydrolysis of ATP to ADP and inorganic phosphate.</text>
</comment>
<dbReference type="InterPro" id="IPR005501">
    <property type="entry name" value="LamB/YcsF/PxpA-like"/>
</dbReference>
<dbReference type="CDD" id="cd10787">
    <property type="entry name" value="LamB_YcsF_like"/>
    <property type="match status" value="1"/>
</dbReference>
<comment type="caution">
    <text evidence="2">The sequence shown here is derived from an EMBL/GenBank/DDBJ whole genome shotgun (WGS) entry which is preliminary data.</text>
</comment>
<dbReference type="PANTHER" id="PTHR30292">
    <property type="entry name" value="UNCHARACTERIZED PROTEIN YBGL-RELATED"/>
    <property type="match status" value="1"/>
</dbReference>
<evidence type="ECO:0000256" key="1">
    <source>
        <dbReference type="HAMAP-Rule" id="MF_00691"/>
    </source>
</evidence>
<dbReference type="SUPFAM" id="SSF88713">
    <property type="entry name" value="Glycoside hydrolase/deacetylase"/>
    <property type="match status" value="1"/>
</dbReference>
<name>A0ABV5VPM1_9BACL</name>
<accession>A0ABV5VPM1</accession>
<dbReference type="EMBL" id="JBHMAG010000002">
    <property type="protein sequence ID" value="MFB9750226.1"/>
    <property type="molecule type" value="Genomic_DNA"/>
</dbReference>
<dbReference type="RefSeq" id="WP_344916880.1">
    <property type="nucleotide sequence ID" value="NZ_BAAAYO010000021.1"/>
</dbReference>
<comment type="catalytic activity">
    <reaction evidence="1">
        <text>5-oxo-L-proline + ATP + 2 H2O = L-glutamate + ADP + phosphate + H(+)</text>
        <dbReference type="Rhea" id="RHEA:10348"/>
        <dbReference type="ChEBI" id="CHEBI:15377"/>
        <dbReference type="ChEBI" id="CHEBI:15378"/>
        <dbReference type="ChEBI" id="CHEBI:29985"/>
        <dbReference type="ChEBI" id="CHEBI:30616"/>
        <dbReference type="ChEBI" id="CHEBI:43474"/>
        <dbReference type="ChEBI" id="CHEBI:58402"/>
        <dbReference type="ChEBI" id="CHEBI:456216"/>
        <dbReference type="EC" id="3.5.2.9"/>
    </reaction>
</comment>
<keyword evidence="3" id="KW-1185">Reference proteome</keyword>
<comment type="similarity">
    <text evidence="1">Belongs to the LamB/PxpA family.</text>
</comment>
<dbReference type="EC" id="3.5.2.9" evidence="1"/>
<dbReference type="PANTHER" id="PTHR30292:SF0">
    <property type="entry name" value="5-OXOPROLINASE SUBUNIT A"/>
    <property type="match status" value="1"/>
</dbReference>
<sequence length="257" mass="27513">MHVVDLNCDMGESFGAYKMGSDAEVLQYVTSANIACGFHAGDPATMRRTVKLALEHGVALGAHPGLQDLIGFGRRDMDLSPEEAYDLVVYQIGALLGFVKAEGARLQHVKAHGSLYNMAARHAGLAEAIAEAVYRVDPELVLFGLAGSELIRAGQKAGLQTASEVFSDRTYQADGSLTSRRLPDALITDDRQSVDQVIRMVKEGKVLSQQQVDVPIQADTICIHGDGIHAVAFAERIRRSLTEAGVLVQAVGAAKSE</sequence>
<dbReference type="Gene3D" id="3.20.20.370">
    <property type="entry name" value="Glycoside hydrolase/deacetylase"/>
    <property type="match status" value="1"/>
</dbReference>
<reference evidence="2 3" key="1">
    <citation type="submission" date="2024-09" db="EMBL/GenBank/DDBJ databases">
        <authorList>
            <person name="Sun Q."/>
            <person name="Mori K."/>
        </authorList>
    </citation>
    <scope>NUCLEOTIDE SEQUENCE [LARGE SCALE GENOMIC DNA]</scope>
    <source>
        <strain evidence="2 3">JCM 12520</strain>
    </source>
</reference>
<dbReference type="InterPro" id="IPR011330">
    <property type="entry name" value="Glyco_hydro/deAcase_b/a-brl"/>
</dbReference>
<evidence type="ECO:0000313" key="3">
    <source>
        <dbReference type="Proteomes" id="UP001589619"/>
    </source>
</evidence>
<gene>
    <name evidence="1" type="primary">pxpA</name>
    <name evidence="2" type="ORF">ACFFNY_01460</name>
</gene>
<keyword evidence="1" id="KW-0547">Nucleotide-binding</keyword>
<dbReference type="NCBIfam" id="NF003814">
    <property type="entry name" value="PRK05406.1-3"/>
    <property type="match status" value="1"/>
</dbReference>
<dbReference type="Proteomes" id="UP001589619">
    <property type="component" value="Unassembled WGS sequence"/>
</dbReference>
<dbReference type="HAMAP" id="MF_00691">
    <property type="entry name" value="PxpA"/>
    <property type="match status" value="1"/>
</dbReference>
<dbReference type="Pfam" id="PF03746">
    <property type="entry name" value="LamB_YcsF"/>
    <property type="match status" value="1"/>
</dbReference>
<keyword evidence="1" id="KW-0067">ATP-binding</keyword>
<keyword evidence="1" id="KW-0378">Hydrolase</keyword>
<comment type="subunit">
    <text evidence="1">Forms a complex composed of PxpA, PxpB and PxpC.</text>
</comment>
<proteinExistence type="inferred from homology"/>
<organism evidence="2 3">
    <name type="scientific">Paenibacillus hodogayensis</name>
    <dbReference type="NCBI Taxonomy" id="279208"/>
    <lineage>
        <taxon>Bacteria</taxon>
        <taxon>Bacillati</taxon>
        <taxon>Bacillota</taxon>
        <taxon>Bacilli</taxon>
        <taxon>Bacillales</taxon>
        <taxon>Paenibacillaceae</taxon>
        <taxon>Paenibacillus</taxon>
    </lineage>
</organism>
<protein>
    <recommendedName>
        <fullName evidence="1">5-oxoprolinase subunit A</fullName>
        <shortName evidence="1">5-OPase subunit A</shortName>
        <ecNumber evidence="1">3.5.2.9</ecNumber>
    </recommendedName>
    <alternativeName>
        <fullName evidence="1">5-oxoprolinase (ATP-hydrolyzing) subunit A</fullName>
    </alternativeName>
</protein>
<evidence type="ECO:0000313" key="2">
    <source>
        <dbReference type="EMBL" id="MFB9750226.1"/>
    </source>
</evidence>